<accession>A0A8B6M3R5</accession>
<dbReference type="CDD" id="cd02966">
    <property type="entry name" value="TlpA_like_family"/>
    <property type="match status" value="1"/>
</dbReference>
<dbReference type="InterPro" id="IPR017937">
    <property type="entry name" value="Thioredoxin_CS"/>
</dbReference>
<dbReference type="PANTHER" id="PTHR42852">
    <property type="entry name" value="THIOL:DISULFIDE INTERCHANGE PROTEIN DSBE"/>
    <property type="match status" value="1"/>
</dbReference>
<dbReference type="Pfam" id="PF08534">
    <property type="entry name" value="Redoxin"/>
    <property type="match status" value="1"/>
</dbReference>
<keyword evidence="2" id="KW-0201">Cytochrome c-type biogenesis</keyword>
<organism evidence="5 6">
    <name type="scientific">Methylocella tundrae</name>
    <dbReference type="NCBI Taxonomy" id="227605"/>
    <lineage>
        <taxon>Bacteria</taxon>
        <taxon>Pseudomonadati</taxon>
        <taxon>Pseudomonadota</taxon>
        <taxon>Alphaproteobacteria</taxon>
        <taxon>Hyphomicrobiales</taxon>
        <taxon>Beijerinckiaceae</taxon>
        <taxon>Methylocella</taxon>
    </lineage>
</organism>
<dbReference type="InterPro" id="IPR013740">
    <property type="entry name" value="Redoxin"/>
</dbReference>
<dbReference type="GO" id="GO:0017004">
    <property type="term" value="P:cytochrome complex assembly"/>
    <property type="evidence" value="ECO:0007669"/>
    <property type="project" value="UniProtKB-KW"/>
</dbReference>
<evidence type="ECO:0000256" key="3">
    <source>
        <dbReference type="ARBA" id="ARBA00023284"/>
    </source>
</evidence>
<comment type="caution">
    <text evidence="5">The sequence shown here is derived from an EMBL/GenBank/DDBJ whole genome shotgun (WGS) entry which is preliminary data.</text>
</comment>
<sequence length="179" mass="19872">MSSAKSATSPVLDAPTLFRTVRSQFTLIEPAVALSPTRIQRIDGKLVDLSLFRSKAILVNFWATWCPSCARELPLLQRLSEIVPTEPLEIVAVSIDSSGPDVVKRFLRRLQIEQLPIYLDPEGRLARNVDGEGTAPFVLYGMPISYLVDRYGRIAGYLVGEADWSSAEGLKLLRYYTAA</sequence>
<dbReference type="SUPFAM" id="SSF52833">
    <property type="entry name" value="Thioredoxin-like"/>
    <property type="match status" value="1"/>
</dbReference>
<comment type="subcellular location">
    <subcellularLocation>
        <location evidence="1">Cell envelope</location>
    </subcellularLocation>
</comment>
<keyword evidence="6" id="KW-1185">Reference proteome</keyword>
<dbReference type="PROSITE" id="PS00194">
    <property type="entry name" value="THIOREDOXIN_1"/>
    <property type="match status" value="1"/>
</dbReference>
<evidence type="ECO:0000313" key="6">
    <source>
        <dbReference type="Proteomes" id="UP000485880"/>
    </source>
</evidence>
<dbReference type="InterPro" id="IPR050553">
    <property type="entry name" value="Thioredoxin_ResA/DsbE_sf"/>
</dbReference>
<dbReference type="Proteomes" id="UP000485880">
    <property type="component" value="Unassembled WGS sequence"/>
</dbReference>
<keyword evidence="3" id="KW-0676">Redox-active center</keyword>
<dbReference type="EMBL" id="CABFMQ020000013">
    <property type="protein sequence ID" value="VTZ48772.1"/>
    <property type="molecule type" value="Genomic_DNA"/>
</dbReference>
<dbReference type="GO" id="GO:0030313">
    <property type="term" value="C:cell envelope"/>
    <property type="evidence" value="ECO:0007669"/>
    <property type="project" value="UniProtKB-SubCell"/>
</dbReference>
<evidence type="ECO:0000259" key="4">
    <source>
        <dbReference type="PROSITE" id="PS51352"/>
    </source>
</evidence>
<dbReference type="InterPro" id="IPR036249">
    <property type="entry name" value="Thioredoxin-like_sf"/>
</dbReference>
<dbReference type="RefSeq" id="WP_174511259.1">
    <property type="nucleotide sequence ID" value="NZ_CABFMQ020000013.1"/>
</dbReference>
<feature type="domain" description="Thioredoxin" evidence="4">
    <location>
        <begin position="23"/>
        <end position="179"/>
    </location>
</feature>
<proteinExistence type="predicted"/>
<evidence type="ECO:0000256" key="2">
    <source>
        <dbReference type="ARBA" id="ARBA00022748"/>
    </source>
</evidence>
<dbReference type="PANTHER" id="PTHR42852:SF13">
    <property type="entry name" value="PROTEIN DIPZ"/>
    <property type="match status" value="1"/>
</dbReference>
<evidence type="ECO:0000256" key="1">
    <source>
        <dbReference type="ARBA" id="ARBA00004196"/>
    </source>
</evidence>
<dbReference type="PROSITE" id="PS51352">
    <property type="entry name" value="THIOREDOXIN_2"/>
    <property type="match status" value="1"/>
</dbReference>
<gene>
    <name evidence="5" type="ORF">MPC4_110072</name>
</gene>
<name>A0A8B6M3R5_METTU</name>
<dbReference type="Gene3D" id="3.40.30.10">
    <property type="entry name" value="Glutaredoxin"/>
    <property type="match status" value="1"/>
</dbReference>
<protein>
    <recommendedName>
        <fullName evidence="4">Thioredoxin domain-containing protein</fullName>
    </recommendedName>
</protein>
<dbReference type="GO" id="GO:0015036">
    <property type="term" value="F:disulfide oxidoreductase activity"/>
    <property type="evidence" value="ECO:0007669"/>
    <property type="project" value="UniProtKB-ARBA"/>
</dbReference>
<dbReference type="AlphaFoldDB" id="A0A8B6M3R5"/>
<evidence type="ECO:0000313" key="5">
    <source>
        <dbReference type="EMBL" id="VTZ48772.1"/>
    </source>
</evidence>
<reference evidence="5 6" key="1">
    <citation type="submission" date="2019-05" db="EMBL/GenBank/DDBJ databases">
        <authorList>
            <person name="Farhan Ul Haque M."/>
        </authorList>
    </citation>
    <scope>NUCLEOTIDE SEQUENCE [LARGE SCALE GENOMIC DNA]</scope>
    <source>
        <strain evidence="5">2</strain>
    </source>
</reference>
<dbReference type="InterPro" id="IPR013766">
    <property type="entry name" value="Thioredoxin_domain"/>
</dbReference>